<evidence type="ECO:0000259" key="12">
    <source>
        <dbReference type="PROSITE" id="PS50122"/>
    </source>
</evidence>
<evidence type="ECO:0000256" key="6">
    <source>
        <dbReference type="ARBA" id="ARBA00022777"/>
    </source>
</evidence>
<dbReference type="InterPro" id="IPR035909">
    <property type="entry name" value="CheB_C"/>
</dbReference>
<keyword evidence="8" id="KW-0597">Phosphoprotein</keyword>
<evidence type="ECO:0000259" key="13">
    <source>
        <dbReference type="PROSITE" id="PS50123"/>
    </source>
</evidence>
<dbReference type="InterPro" id="IPR005467">
    <property type="entry name" value="His_kinase_dom"/>
</dbReference>
<keyword evidence="7" id="KW-0378">Hydrolase</keyword>
<dbReference type="SUPFAM" id="SSF55874">
    <property type="entry name" value="ATPase domain of HSP90 chaperone/DNA topoisomerase II/histidine kinase"/>
    <property type="match status" value="1"/>
</dbReference>
<dbReference type="PROSITE" id="PS50110">
    <property type="entry name" value="RESPONSE_REGULATORY"/>
    <property type="match status" value="1"/>
</dbReference>
<dbReference type="SMART" id="SM00448">
    <property type="entry name" value="REC"/>
    <property type="match status" value="1"/>
</dbReference>
<evidence type="ECO:0000259" key="10">
    <source>
        <dbReference type="PROSITE" id="PS50109"/>
    </source>
</evidence>
<keyword evidence="4" id="KW-0808">Transferase</keyword>
<keyword evidence="3" id="KW-0489">Methyltransferase</keyword>
<dbReference type="PRINTS" id="PR00996">
    <property type="entry name" value="CHERMTFRASE"/>
</dbReference>
<dbReference type="EMBL" id="CP116968">
    <property type="protein sequence ID" value="WNM62663.1"/>
    <property type="molecule type" value="Genomic_DNA"/>
</dbReference>
<dbReference type="Pfam" id="PF13596">
    <property type="entry name" value="PAS_10"/>
    <property type="match status" value="1"/>
</dbReference>
<dbReference type="GO" id="GO:0000156">
    <property type="term" value="F:phosphorelay response regulator activity"/>
    <property type="evidence" value="ECO:0007669"/>
    <property type="project" value="InterPro"/>
</dbReference>
<evidence type="ECO:0000313" key="15">
    <source>
        <dbReference type="Proteomes" id="UP001302494"/>
    </source>
</evidence>
<feature type="active site" evidence="7">
    <location>
        <position position="137"/>
    </location>
</feature>
<dbReference type="Proteomes" id="UP001302494">
    <property type="component" value="Chromosome"/>
</dbReference>
<dbReference type="Gene3D" id="3.30.450.40">
    <property type="match status" value="1"/>
</dbReference>
<dbReference type="Gene3D" id="3.40.50.2300">
    <property type="match status" value="1"/>
</dbReference>
<evidence type="ECO:0000256" key="1">
    <source>
        <dbReference type="ARBA" id="ARBA00001541"/>
    </source>
</evidence>
<dbReference type="Gene3D" id="3.40.50.180">
    <property type="entry name" value="Methylesterase CheB, C-terminal domain"/>
    <property type="match status" value="1"/>
</dbReference>
<dbReference type="InterPro" id="IPR036804">
    <property type="entry name" value="CheR_N_sf"/>
</dbReference>
<dbReference type="Pfam" id="PF01590">
    <property type="entry name" value="GAF"/>
    <property type="match status" value="1"/>
</dbReference>
<keyword evidence="15" id="KW-1185">Reference proteome</keyword>
<dbReference type="RefSeq" id="WP_312746490.1">
    <property type="nucleotide sequence ID" value="NZ_CP116968.1"/>
</dbReference>
<dbReference type="CDD" id="cd16434">
    <property type="entry name" value="CheB-CheR_fusion"/>
    <property type="match status" value="1"/>
</dbReference>
<dbReference type="SMART" id="SM00387">
    <property type="entry name" value="HATPase_c"/>
    <property type="match status" value="1"/>
</dbReference>
<dbReference type="Pfam" id="PF02518">
    <property type="entry name" value="HATPase_c"/>
    <property type="match status" value="1"/>
</dbReference>
<reference evidence="14 15" key="1">
    <citation type="submission" date="2023-01" db="EMBL/GenBank/DDBJ databases">
        <title>Cultivation and genomic characterization of new, ubiquitous marine nitrite-oxidizing bacteria from the Nitrospirales.</title>
        <authorList>
            <person name="Mueller A.J."/>
            <person name="Daebeler A."/>
            <person name="Herbold C.W."/>
            <person name="Kirkegaard R.H."/>
            <person name="Daims H."/>
        </authorList>
    </citation>
    <scope>NUCLEOTIDE SEQUENCE [LARGE SCALE GENOMIC DNA]</scope>
    <source>
        <strain evidence="14 15">DK</strain>
    </source>
</reference>
<dbReference type="PROSITE" id="PS50123">
    <property type="entry name" value="CHER"/>
    <property type="match status" value="1"/>
</dbReference>
<dbReference type="GO" id="GO:0016020">
    <property type="term" value="C:membrane"/>
    <property type="evidence" value="ECO:0007669"/>
    <property type="project" value="InterPro"/>
</dbReference>
<dbReference type="CDD" id="cd00130">
    <property type="entry name" value="PAS"/>
    <property type="match status" value="1"/>
</dbReference>
<dbReference type="InterPro" id="IPR029063">
    <property type="entry name" value="SAM-dependent_MTases_sf"/>
</dbReference>
<dbReference type="Pfam" id="PF00072">
    <property type="entry name" value="Response_reg"/>
    <property type="match status" value="1"/>
</dbReference>
<evidence type="ECO:0000259" key="11">
    <source>
        <dbReference type="PROSITE" id="PS50110"/>
    </source>
</evidence>
<evidence type="ECO:0000256" key="2">
    <source>
        <dbReference type="ARBA" id="ARBA00012534"/>
    </source>
</evidence>
<dbReference type="Gene3D" id="3.30.450.20">
    <property type="entry name" value="PAS domain"/>
    <property type="match status" value="1"/>
</dbReference>
<dbReference type="InterPro" id="IPR050903">
    <property type="entry name" value="Bact_Chemotaxis_MeTrfase"/>
</dbReference>
<protein>
    <recommendedName>
        <fullName evidence="2">protein-glutamate O-methyltransferase</fullName>
        <ecNumber evidence="2">2.1.1.80</ecNumber>
    </recommendedName>
</protein>
<dbReference type="Gene3D" id="3.40.50.150">
    <property type="entry name" value="Vaccinia Virus protein VP39"/>
    <property type="match status" value="1"/>
</dbReference>
<dbReference type="PANTHER" id="PTHR24422:SF27">
    <property type="entry name" value="PROTEIN-GLUTAMATE O-METHYLTRANSFERASE"/>
    <property type="match status" value="1"/>
</dbReference>
<dbReference type="InterPro" id="IPR000673">
    <property type="entry name" value="Sig_transdc_resp-reg_Me-estase"/>
</dbReference>
<dbReference type="GO" id="GO:0046983">
    <property type="term" value="F:protein dimerization activity"/>
    <property type="evidence" value="ECO:0007669"/>
    <property type="project" value="InterPro"/>
</dbReference>
<dbReference type="Pfam" id="PF03705">
    <property type="entry name" value="CheR_N"/>
    <property type="match status" value="1"/>
</dbReference>
<dbReference type="SUPFAM" id="SSF55785">
    <property type="entry name" value="PYP-like sensor domain (PAS domain)"/>
    <property type="match status" value="1"/>
</dbReference>
<proteinExistence type="predicted"/>
<dbReference type="Pfam" id="PF01739">
    <property type="entry name" value="CheR"/>
    <property type="match status" value="1"/>
</dbReference>
<dbReference type="GO" id="GO:0005737">
    <property type="term" value="C:cytoplasm"/>
    <property type="evidence" value="ECO:0007669"/>
    <property type="project" value="InterPro"/>
</dbReference>
<accession>A0AA96GJW1</accession>
<dbReference type="InterPro" id="IPR000780">
    <property type="entry name" value="CheR_MeTrfase"/>
</dbReference>
<keyword evidence="9" id="KW-0175">Coiled coil</keyword>
<evidence type="ECO:0000313" key="14">
    <source>
        <dbReference type="EMBL" id="WNM62663.1"/>
    </source>
</evidence>
<dbReference type="Pfam" id="PF07730">
    <property type="entry name" value="HisKA_3"/>
    <property type="match status" value="1"/>
</dbReference>
<keyword evidence="5" id="KW-0949">S-adenosyl-L-methionine</keyword>
<dbReference type="InterPro" id="IPR036890">
    <property type="entry name" value="HATPase_C_sf"/>
</dbReference>
<keyword evidence="7" id="KW-0145">Chemotaxis</keyword>
<dbReference type="KEGG" id="nneo:PQG83_02650"/>
<dbReference type="SMART" id="SM00138">
    <property type="entry name" value="MeTrc"/>
    <property type="match status" value="1"/>
</dbReference>
<feature type="modified residue" description="4-aspartylphosphate" evidence="8">
    <location>
        <position position="1335"/>
    </location>
</feature>
<gene>
    <name evidence="14" type="ORF">PQG83_02650</name>
</gene>
<dbReference type="InterPro" id="IPR001789">
    <property type="entry name" value="Sig_transdc_resp-reg_receiver"/>
</dbReference>
<dbReference type="EC" id="2.1.1.80" evidence="2"/>
<dbReference type="InterPro" id="IPR011006">
    <property type="entry name" value="CheY-like_superfamily"/>
</dbReference>
<dbReference type="GO" id="GO:0008983">
    <property type="term" value="F:protein-glutamate O-methyltransferase activity"/>
    <property type="evidence" value="ECO:0007669"/>
    <property type="project" value="UniProtKB-EC"/>
</dbReference>
<dbReference type="SUPFAM" id="SSF47757">
    <property type="entry name" value="Chemotaxis receptor methyltransferase CheR, N-terminal domain"/>
    <property type="match status" value="1"/>
</dbReference>
<dbReference type="SMART" id="SM00065">
    <property type="entry name" value="GAF"/>
    <property type="match status" value="1"/>
</dbReference>
<evidence type="ECO:0000256" key="4">
    <source>
        <dbReference type="ARBA" id="ARBA00022679"/>
    </source>
</evidence>
<feature type="domain" description="Response regulatory" evidence="11">
    <location>
        <begin position="1284"/>
        <end position="1400"/>
    </location>
</feature>
<dbReference type="InterPro" id="IPR022641">
    <property type="entry name" value="CheR_N"/>
</dbReference>
<organism evidence="14 15">
    <name type="scientific">Candidatus Nitrospira neomarina</name>
    <dbReference type="NCBI Taxonomy" id="3020899"/>
    <lineage>
        <taxon>Bacteria</taxon>
        <taxon>Pseudomonadati</taxon>
        <taxon>Nitrospirota</taxon>
        <taxon>Nitrospiria</taxon>
        <taxon>Nitrospirales</taxon>
        <taxon>Nitrospiraceae</taxon>
        <taxon>Nitrospira</taxon>
    </lineage>
</organism>
<feature type="domain" description="CheB-type methylesterase" evidence="12">
    <location>
        <begin position="9"/>
        <end position="195"/>
    </location>
</feature>
<dbReference type="InterPro" id="IPR029016">
    <property type="entry name" value="GAF-like_dom_sf"/>
</dbReference>
<dbReference type="GO" id="GO:0000155">
    <property type="term" value="F:phosphorelay sensor kinase activity"/>
    <property type="evidence" value="ECO:0007669"/>
    <property type="project" value="InterPro"/>
</dbReference>
<dbReference type="SUPFAM" id="SSF55781">
    <property type="entry name" value="GAF domain-like"/>
    <property type="match status" value="1"/>
</dbReference>
<dbReference type="InterPro" id="IPR035965">
    <property type="entry name" value="PAS-like_dom_sf"/>
</dbReference>
<dbReference type="InterPro" id="IPR003594">
    <property type="entry name" value="HATPase_dom"/>
</dbReference>
<dbReference type="SUPFAM" id="SSF53335">
    <property type="entry name" value="S-adenosyl-L-methionine-dependent methyltransferases"/>
    <property type="match status" value="1"/>
</dbReference>
<dbReference type="Pfam" id="PF01339">
    <property type="entry name" value="CheB_methylest"/>
    <property type="match status" value="1"/>
</dbReference>
<dbReference type="PROSITE" id="PS50109">
    <property type="entry name" value="HIS_KIN"/>
    <property type="match status" value="1"/>
</dbReference>
<dbReference type="InterPro" id="IPR003018">
    <property type="entry name" value="GAF"/>
</dbReference>
<dbReference type="InterPro" id="IPR022642">
    <property type="entry name" value="CheR_C"/>
</dbReference>
<evidence type="ECO:0000256" key="9">
    <source>
        <dbReference type="SAM" id="Coils"/>
    </source>
</evidence>
<dbReference type="GO" id="GO:0032259">
    <property type="term" value="P:methylation"/>
    <property type="evidence" value="ECO:0007669"/>
    <property type="project" value="UniProtKB-KW"/>
</dbReference>
<dbReference type="Gene3D" id="1.10.155.10">
    <property type="entry name" value="Chemotaxis receptor methyltransferase CheR, N-terminal domain"/>
    <property type="match status" value="1"/>
</dbReference>
<evidence type="ECO:0000256" key="8">
    <source>
        <dbReference type="PROSITE-ProRule" id="PRU00169"/>
    </source>
</evidence>
<dbReference type="Gene3D" id="1.20.5.1930">
    <property type="match status" value="1"/>
</dbReference>
<dbReference type="GO" id="GO:0006935">
    <property type="term" value="P:chemotaxis"/>
    <property type="evidence" value="ECO:0007669"/>
    <property type="project" value="UniProtKB-UniRule"/>
</dbReference>
<feature type="coiled-coil region" evidence="9">
    <location>
        <begin position="643"/>
        <end position="723"/>
    </location>
</feature>
<keyword evidence="6" id="KW-0418">Kinase</keyword>
<dbReference type="GO" id="GO:0008984">
    <property type="term" value="F:protein-glutamate methylesterase activity"/>
    <property type="evidence" value="ECO:0007669"/>
    <property type="project" value="InterPro"/>
</dbReference>
<dbReference type="InterPro" id="IPR058245">
    <property type="entry name" value="NreC/VraR/RcsB-like_REC"/>
</dbReference>
<dbReference type="PANTHER" id="PTHR24422">
    <property type="entry name" value="CHEMOTAXIS PROTEIN METHYLTRANSFERASE"/>
    <property type="match status" value="1"/>
</dbReference>
<dbReference type="CDD" id="cd17535">
    <property type="entry name" value="REC_NarL-like"/>
    <property type="match status" value="1"/>
</dbReference>
<dbReference type="Gene3D" id="3.30.565.10">
    <property type="entry name" value="Histidine kinase-like ATPase, C-terminal domain"/>
    <property type="match status" value="1"/>
</dbReference>
<comment type="catalytic activity">
    <reaction evidence="1">
        <text>L-glutamyl-[protein] + S-adenosyl-L-methionine = [protein]-L-glutamate 5-O-methyl ester + S-adenosyl-L-homocysteine</text>
        <dbReference type="Rhea" id="RHEA:24452"/>
        <dbReference type="Rhea" id="RHEA-COMP:10208"/>
        <dbReference type="Rhea" id="RHEA-COMP:10311"/>
        <dbReference type="ChEBI" id="CHEBI:29973"/>
        <dbReference type="ChEBI" id="CHEBI:57856"/>
        <dbReference type="ChEBI" id="CHEBI:59789"/>
        <dbReference type="ChEBI" id="CHEBI:82795"/>
        <dbReference type="EC" id="2.1.1.80"/>
    </reaction>
</comment>
<dbReference type="CDD" id="cd16917">
    <property type="entry name" value="HATPase_UhpB-NarQ-NarX-like"/>
    <property type="match status" value="1"/>
</dbReference>
<dbReference type="InterPro" id="IPR000014">
    <property type="entry name" value="PAS"/>
</dbReference>
<evidence type="ECO:0000256" key="7">
    <source>
        <dbReference type="PROSITE-ProRule" id="PRU00050"/>
    </source>
</evidence>
<dbReference type="InterPro" id="IPR011712">
    <property type="entry name" value="Sig_transdc_His_kin_sub3_dim/P"/>
</dbReference>
<feature type="domain" description="CheR-type methyltransferase" evidence="13">
    <location>
        <begin position="214"/>
        <end position="475"/>
    </location>
</feature>
<feature type="active site" evidence="7">
    <location>
        <position position="18"/>
    </location>
</feature>
<sequence length="1403" mass="157380">MAADSQSNAFPIAGIGASAGGLEALGGFFSTLPEDSGMAFVVIQHLAPDRESLMPELLTRKTSLPIHVAVDETLVEPNHIYIMPPNTQLSIEGGFLRVDRPSQVHGLRTPIDKFFQSLAEDQGPFAIGVILSGAGSDGAVGLRSVKEHGGLTIAQSAETAQFSGMPTSAILTGLIDHILPVEAIAEVLILYAKYLYELRDGKGLDTLRAEALNHLDVICSHLHRRTGHDFRGYKRNTMGRRVQRRMQILHIASPASYVKRLQEDSDEVDGLFKELLIGVTQFFRDPEAFAFFSGTIVPKIVQSKQNDEAIRVWVPGCSTGEEAYSLAILFHEYLRREHLSIPIQIFGTDIDERALDFARRGRYPESIREDVPPDRLFQFFEQEGSVYRVAKEIRELCIFSFHNLVGNPPFSRMDVISCRNLLIYMEPDLQNQMFAVFHYSLNPEGYLFLGASEQAEDQSRFFHSVNKRFRVFQPKEIMRRTFPNFPIRGPRGRLPTAKPALFPQMQDPFTHTFDQLVREEYGPPAVLIDKDCHVQYVSGRTGTYLQLPSGSLDVNLINMVTPDLRMPLRTGIFKAVKTGKEVVNPNIQLAVNDDLQSVDIIVRPLFHAKQSSDLLMVVFREKGLTRKSSKVPKKYSKGEHRTITDLEQEIHATKEHLQTALEELETSNQDLKFSNQELMSVNEELQSANEELQTSTEELQSINEELETVNAQLSGKVEELDHANSDMENLFRTTDIATLFLNADLGIQKYTPAAQKMFQFLDTDLGRPITQLSSFSEDKTLMGDIREVLRTSRIKERTRRFSHDTRTFFSRLTPYQSSNNEVEGVVLTFVDITQLSNVEDQVLRFSQQQKVMADFAQLALQERDVQRVMDACVTLLSQTLPIEMAKVLELLPGGESLLLRAGIGWKEGLVGHAVVGTDLDSQAGYTLICDKPVIVKDLSRESRFSGPSLLIDHQVTSGMSCIIRDQDGNPHGVLGVHTSSSREFGEKEVEFLQAMANILASAIHRKNIENKLQSMTESLEGRVAERTQELLQHQHRLRQLSLDLILTEQRERRRIATELHDYLGQLLVVGKIKVSQLQQADLSNRQAPLVREMEESLDEALQYTRDLIPQISPPILYEFGFMAAIRWLAEKMGRYDLRVTVTSHVDDHLLNLPESDSIILYQVIRELLLNVMKHAQTQEASIVLNLVSPEFFGIEVADRGCGFDLSSTRETHSHYEKFGLLNVQERVESLGGECEVLSTVGAGTRVLIKMPFSFQDAELEAIQLSSPAKAVEIANPGKMEESIRVVLADDHPIFREGLSTMLNACPDIQVVGEAQNGEQAVELVRSLHPDVVVMDINMPVMNGIEATRLIKASHPSVYVIGLSMHGDQIVTKNFAEAGGDEYVSKGDSFGSFAEFIRSSQKNR</sequence>
<dbReference type="SUPFAM" id="SSF52172">
    <property type="entry name" value="CheY-like"/>
    <property type="match status" value="1"/>
</dbReference>
<dbReference type="PROSITE" id="PS50122">
    <property type="entry name" value="CHEB"/>
    <property type="match status" value="1"/>
</dbReference>
<dbReference type="SUPFAM" id="SSF52738">
    <property type="entry name" value="Methylesterase CheB, C-terminal domain"/>
    <property type="match status" value="1"/>
</dbReference>
<feature type="domain" description="Histidine kinase" evidence="10">
    <location>
        <begin position="1156"/>
        <end position="1254"/>
    </location>
</feature>
<evidence type="ECO:0000256" key="5">
    <source>
        <dbReference type="ARBA" id="ARBA00022691"/>
    </source>
</evidence>
<feature type="active site" evidence="7">
    <location>
        <position position="45"/>
    </location>
</feature>
<name>A0AA96GJW1_9BACT</name>
<evidence type="ECO:0000256" key="3">
    <source>
        <dbReference type="ARBA" id="ARBA00022603"/>
    </source>
</evidence>